<dbReference type="Proteomes" id="UP001233999">
    <property type="component" value="Unassembled WGS sequence"/>
</dbReference>
<keyword evidence="3" id="KW-0770">Synapse</keyword>
<dbReference type="SMART" id="SM01145">
    <property type="entry name" value="DUF1041"/>
    <property type="match status" value="1"/>
</dbReference>
<evidence type="ECO:0000256" key="2">
    <source>
        <dbReference type="ARBA" id="ARBA00022448"/>
    </source>
</evidence>
<name>A0AAD8EBY1_DIPPU</name>
<gene>
    <name evidence="9" type="ORF">L9F63_021503</name>
</gene>
<feature type="compositionally biased region" description="Polar residues" evidence="7">
    <location>
        <begin position="232"/>
        <end position="251"/>
    </location>
</feature>
<dbReference type="InterPro" id="IPR014770">
    <property type="entry name" value="Munc13_1"/>
</dbReference>
<accession>A0AAD8EBY1</accession>
<dbReference type="EMBL" id="JASPKZ010007455">
    <property type="protein sequence ID" value="KAJ9584157.1"/>
    <property type="molecule type" value="Genomic_DNA"/>
</dbReference>
<evidence type="ECO:0000256" key="7">
    <source>
        <dbReference type="SAM" id="MobiDB-lite"/>
    </source>
</evidence>
<sequence>LSPLGPRGHYVGPTAAGPGACLRRSADPESSSLPTLLRHLPEKQRTRKAVRRFCSVLPVMHRPCRHYAFAWFSDLLVEHAEIFWSLFAVDMDQVLAEQPPDTWDSFPLFQIMNDYLRTDGECFHGRQLEEWPFPPAHLRDTFAPLVVRYVDLMESSIAQSIHKGFEKERWEIKGAMLKVIPLNYENAAKALNMERMKLLIMMAGNADVQKFISLLMSSLQIYNLATDKESPQDNLQNNSEQKSTDFQNDTNKVPHDDTDIEHSLQDSVEIEVDEEMK</sequence>
<dbReference type="GO" id="GO:0098793">
    <property type="term" value="C:presynapse"/>
    <property type="evidence" value="ECO:0007669"/>
    <property type="project" value="GOC"/>
</dbReference>
<dbReference type="PANTHER" id="PTHR12166">
    <property type="entry name" value="CALCIUM-DEPENDENT SECRETION ACTIVATOR"/>
    <property type="match status" value="1"/>
</dbReference>
<feature type="non-terminal residue" evidence="9">
    <location>
        <position position="1"/>
    </location>
</feature>
<evidence type="ECO:0000256" key="3">
    <source>
        <dbReference type="ARBA" id="ARBA00023018"/>
    </source>
</evidence>
<dbReference type="InterPro" id="IPR033227">
    <property type="entry name" value="CAPS"/>
</dbReference>
<comment type="subcellular location">
    <subcellularLocation>
        <location evidence="1">Endomembrane system</location>
    </subcellularLocation>
    <subcellularLocation>
        <location evidence="6">Synapse</location>
    </subcellularLocation>
</comment>
<dbReference type="Pfam" id="PF06292">
    <property type="entry name" value="MUN"/>
    <property type="match status" value="1"/>
</dbReference>
<dbReference type="GO" id="GO:1990504">
    <property type="term" value="P:dense core granule exocytosis"/>
    <property type="evidence" value="ECO:0007669"/>
    <property type="project" value="InterPro"/>
</dbReference>
<dbReference type="InterPro" id="IPR010439">
    <property type="entry name" value="MUN_dom"/>
</dbReference>
<dbReference type="GO" id="GO:0012505">
    <property type="term" value="C:endomembrane system"/>
    <property type="evidence" value="ECO:0007669"/>
    <property type="project" value="UniProtKB-SubCell"/>
</dbReference>
<dbReference type="AlphaFoldDB" id="A0AAD8EBY1"/>
<feature type="compositionally biased region" description="Basic and acidic residues" evidence="7">
    <location>
        <begin position="252"/>
        <end position="264"/>
    </location>
</feature>
<keyword evidence="10" id="KW-1185">Reference proteome</keyword>
<feature type="non-terminal residue" evidence="9">
    <location>
        <position position="277"/>
    </location>
</feature>
<comment type="caution">
    <text evidence="9">The sequence shown here is derived from an EMBL/GenBank/DDBJ whole genome shotgun (WGS) entry which is preliminary data.</text>
</comment>
<evidence type="ECO:0000256" key="4">
    <source>
        <dbReference type="ARBA" id="ARBA00023121"/>
    </source>
</evidence>
<evidence type="ECO:0000313" key="9">
    <source>
        <dbReference type="EMBL" id="KAJ9584157.1"/>
    </source>
</evidence>
<dbReference type="GO" id="GO:0016079">
    <property type="term" value="P:synaptic vesicle exocytosis"/>
    <property type="evidence" value="ECO:0007669"/>
    <property type="project" value="InterPro"/>
</dbReference>
<dbReference type="GO" id="GO:0008289">
    <property type="term" value="F:lipid binding"/>
    <property type="evidence" value="ECO:0007669"/>
    <property type="project" value="UniProtKB-KW"/>
</dbReference>
<feature type="domain" description="MHD1" evidence="8">
    <location>
        <begin position="89"/>
        <end position="253"/>
    </location>
</feature>
<evidence type="ECO:0000313" key="10">
    <source>
        <dbReference type="Proteomes" id="UP001233999"/>
    </source>
</evidence>
<evidence type="ECO:0000256" key="5">
    <source>
        <dbReference type="ARBA" id="ARBA00023136"/>
    </source>
</evidence>
<feature type="compositionally biased region" description="Acidic residues" evidence="7">
    <location>
        <begin position="268"/>
        <end position="277"/>
    </location>
</feature>
<keyword evidence="4" id="KW-0446">Lipid-binding</keyword>
<keyword evidence="5" id="KW-0472">Membrane</keyword>
<evidence type="ECO:0000259" key="8">
    <source>
        <dbReference type="PROSITE" id="PS51258"/>
    </source>
</evidence>
<reference evidence="9" key="2">
    <citation type="submission" date="2023-05" db="EMBL/GenBank/DDBJ databases">
        <authorList>
            <person name="Fouks B."/>
        </authorList>
    </citation>
    <scope>NUCLEOTIDE SEQUENCE</scope>
    <source>
        <strain evidence="9">Stay&amp;Tobe</strain>
        <tissue evidence="9">Testes</tissue>
    </source>
</reference>
<feature type="region of interest" description="Disordered" evidence="7">
    <location>
        <begin position="229"/>
        <end position="277"/>
    </location>
</feature>
<evidence type="ECO:0000256" key="1">
    <source>
        <dbReference type="ARBA" id="ARBA00004308"/>
    </source>
</evidence>
<protein>
    <recommendedName>
        <fullName evidence="8">MHD1 domain-containing protein</fullName>
    </recommendedName>
</protein>
<dbReference type="PANTHER" id="PTHR12166:SF8">
    <property type="entry name" value="CALCIUM-DEPENDENT SECRETION ACTIVATOR"/>
    <property type="match status" value="1"/>
</dbReference>
<keyword evidence="2" id="KW-0813">Transport</keyword>
<dbReference type="PROSITE" id="PS51258">
    <property type="entry name" value="MHD1"/>
    <property type="match status" value="1"/>
</dbReference>
<evidence type="ECO:0000256" key="6">
    <source>
        <dbReference type="ARBA" id="ARBA00034103"/>
    </source>
</evidence>
<organism evidence="9 10">
    <name type="scientific">Diploptera punctata</name>
    <name type="common">Pacific beetle cockroach</name>
    <dbReference type="NCBI Taxonomy" id="6984"/>
    <lineage>
        <taxon>Eukaryota</taxon>
        <taxon>Metazoa</taxon>
        <taxon>Ecdysozoa</taxon>
        <taxon>Arthropoda</taxon>
        <taxon>Hexapoda</taxon>
        <taxon>Insecta</taxon>
        <taxon>Pterygota</taxon>
        <taxon>Neoptera</taxon>
        <taxon>Polyneoptera</taxon>
        <taxon>Dictyoptera</taxon>
        <taxon>Blattodea</taxon>
        <taxon>Blaberoidea</taxon>
        <taxon>Blaberidae</taxon>
        <taxon>Diplopterinae</taxon>
        <taxon>Diploptera</taxon>
    </lineage>
</organism>
<reference evidence="9" key="1">
    <citation type="journal article" date="2023" name="IScience">
        <title>Live-bearing cockroach genome reveals convergent evolutionary mechanisms linked to viviparity in insects and beyond.</title>
        <authorList>
            <person name="Fouks B."/>
            <person name="Harrison M.C."/>
            <person name="Mikhailova A.A."/>
            <person name="Marchal E."/>
            <person name="English S."/>
            <person name="Carruthers M."/>
            <person name="Jennings E.C."/>
            <person name="Chiamaka E.L."/>
            <person name="Frigard R.A."/>
            <person name="Pippel M."/>
            <person name="Attardo G.M."/>
            <person name="Benoit J.B."/>
            <person name="Bornberg-Bauer E."/>
            <person name="Tobe S.S."/>
        </authorList>
    </citation>
    <scope>NUCLEOTIDE SEQUENCE</scope>
    <source>
        <strain evidence="9">Stay&amp;Tobe</strain>
    </source>
</reference>
<proteinExistence type="predicted"/>